<organism evidence="2 3">
    <name type="scientific">Parasponia andersonii</name>
    <name type="common">Sponia andersonii</name>
    <dbReference type="NCBI Taxonomy" id="3476"/>
    <lineage>
        <taxon>Eukaryota</taxon>
        <taxon>Viridiplantae</taxon>
        <taxon>Streptophyta</taxon>
        <taxon>Embryophyta</taxon>
        <taxon>Tracheophyta</taxon>
        <taxon>Spermatophyta</taxon>
        <taxon>Magnoliopsida</taxon>
        <taxon>eudicotyledons</taxon>
        <taxon>Gunneridae</taxon>
        <taxon>Pentapetalae</taxon>
        <taxon>rosids</taxon>
        <taxon>fabids</taxon>
        <taxon>Rosales</taxon>
        <taxon>Cannabaceae</taxon>
        <taxon>Parasponia</taxon>
    </lineage>
</organism>
<dbReference type="Proteomes" id="UP000237105">
    <property type="component" value="Unassembled WGS sequence"/>
</dbReference>
<sequence>MRAKLEPIHEKIDRLEGETATGQPQNAPIKQPPRRVQLEEQWSDDEDIEEWEEINEPTINRD</sequence>
<protein>
    <submittedName>
        <fullName evidence="2">Uncharacterized protein</fullName>
    </submittedName>
</protein>
<dbReference type="AlphaFoldDB" id="A0A2P5C0L7"/>
<evidence type="ECO:0000313" key="3">
    <source>
        <dbReference type="Proteomes" id="UP000237105"/>
    </source>
</evidence>
<comment type="caution">
    <text evidence="2">The sequence shown here is derived from an EMBL/GenBank/DDBJ whole genome shotgun (WGS) entry which is preliminary data.</text>
</comment>
<dbReference type="OrthoDB" id="1686764at2759"/>
<gene>
    <name evidence="2" type="ORF">PanWU01x14_194400</name>
</gene>
<keyword evidence="3" id="KW-1185">Reference proteome</keyword>
<evidence type="ECO:0000256" key="1">
    <source>
        <dbReference type="SAM" id="MobiDB-lite"/>
    </source>
</evidence>
<feature type="compositionally biased region" description="Acidic residues" evidence="1">
    <location>
        <begin position="41"/>
        <end position="55"/>
    </location>
</feature>
<feature type="non-terminal residue" evidence="2">
    <location>
        <position position="62"/>
    </location>
</feature>
<feature type="compositionally biased region" description="Basic and acidic residues" evidence="1">
    <location>
        <begin position="1"/>
        <end position="17"/>
    </location>
</feature>
<accession>A0A2P5C0L7</accession>
<evidence type="ECO:0000313" key="2">
    <source>
        <dbReference type="EMBL" id="PON54571.1"/>
    </source>
</evidence>
<name>A0A2P5C0L7_PARAD</name>
<reference evidence="3" key="1">
    <citation type="submission" date="2016-06" db="EMBL/GenBank/DDBJ databases">
        <title>Parallel loss of symbiosis genes in relatives of nitrogen-fixing non-legume Parasponia.</title>
        <authorList>
            <person name="Van Velzen R."/>
            <person name="Holmer R."/>
            <person name="Bu F."/>
            <person name="Rutten L."/>
            <person name="Van Zeijl A."/>
            <person name="Liu W."/>
            <person name="Santuari L."/>
            <person name="Cao Q."/>
            <person name="Sharma T."/>
            <person name="Shen D."/>
            <person name="Roswanjaya Y."/>
            <person name="Wardhani T."/>
            <person name="Kalhor M.S."/>
            <person name="Jansen J."/>
            <person name="Van den Hoogen J."/>
            <person name="Gungor B."/>
            <person name="Hartog M."/>
            <person name="Hontelez J."/>
            <person name="Verver J."/>
            <person name="Yang W.-C."/>
            <person name="Schijlen E."/>
            <person name="Repin R."/>
            <person name="Schilthuizen M."/>
            <person name="Schranz E."/>
            <person name="Heidstra R."/>
            <person name="Miyata K."/>
            <person name="Fedorova E."/>
            <person name="Kohlen W."/>
            <person name="Bisseling T."/>
            <person name="Smit S."/>
            <person name="Geurts R."/>
        </authorList>
    </citation>
    <scope>NUCLEOTIDE SEQUENCE [LARGE SCALE GENOMIC DNA]</scope>
    <source>
        <strain evidence="3">cv. WU1-14</strain>
    </source>
</reference>
<feature type="region of interest" description="Disordered" evidence="1">
    <location>
        <begin position="1"/>
        <end position="62"/>
    </location>
</feature>
<dbReference type="EMBL" id="JXTB01000193">
    <property type="protein sequence ID" value="PON54571.1"/>
    <property type="molecule type" value="Genomic_DNA"/>
</dbReference>
<proteinExistence type="predicted"/>